<dbReference type="PANTHER" id="PTHR17039">
    <property type="entry name" value="U3 SMALL NUCLEOLAR RIBONUCLEOPROTEIN PROTEIN MPP10"/>
    <property type="match status" value="1"/>
</dbReference>
<dbReference type="PANTHER" id="PTHR17039:SF0">
    <property type="entry name" value="U3 SMALL NUCLEOLAR RIBONUCLEOPROTEIN PROTEIN MPP10"/>
    <property type="match status" value="1"/>
</dbReference>
<feature type="compositionally biased region" description="Acidic residues" evidence="7">
    <location>
        <begin position="401"/>
        <end position="448"/>
    </location>
</feature>
<feature type="compositionally biased region" description="Basic and acidic residues" evidence="7">
    <location>
        <begin position="755"/>
        <end position="778"/>
    </location>
</feature>
<name>A0A0B7FDR2_THACB</name>
<dbReference type="AlphaFoldDB" id="A0A0B7FDR2"/>
<evidence type="ECO:0000313" key="9">
    <source>
        <dbReference type="Proteomes" id="UP000059188"/>
    </source>
</evidence>
<evidence type="ECO:0000256" key="5">
    <source>
        <dbReference type="ARBA" id="ARBA00023274"/>
    </source>
</evidence>
<dbReference type="OrthoDB" id="445326at2759"/>
<dbReference type="Proteomes" id="UP000059188">
    <property type="component" value="Unassembled WGS sequence"/>
</dbReference>
<evidence type="ECO:0000313" key="8">
    <source>
        <dbReference type="EMBL" id="CEL54328.1"/>
    </source>
</evidence>
<evidence type="ECO:0000256" key="1">
    <source>
        <dbReference type="ARBA" id="ARBA00004604"/>
    </source>
</evidence>
<feature type="region of interest" description="Disordered" evidence="7">
    <location>
        <begin position="394"/>
        <end position="477"/>
    </location>
</feature>
<feature type="compositionally biased region" description="Basic and acidic residues" evidence="7">
    <location>
        <begin position="680"/>
        <end position="696"/>
    </location>
</feature>
<evidence type="ECO:0000256" key="6">
    <source>
        <dbReference type="ARBA" id="ARBA00029455"/>
    </source>
</evidence>
<sequence>MSIHSHSSSGVMVAQSLPPELSHVVELVDSSPESLARGDMGMHTAALAAAQLIYKISIEAEKSAAAPISKLLSSLSPEAAAPTTRAQKRKRDDVPKAPLLSFRPTPKAGKYIDGLEMSTSKLWAMMEHRTGPLCGILEAVVAPENIIEEEEEEEEEDGEGEDSEEDEEAAFESDEDEDMSGLSDEDEDENEEEEEEEYESDDGESILGDTTMELSRTEDLPDLGSDSDSDSDDAEEAPDDEEAGQDYLHNIDLDRAQNPQKVVQRRAHPTLDDSFFSIDDFNRETEALEAHNRSAGALNEDDEDEDDEDVDLFMDVQDIEDTPQEANDPKYQDFFAPISKSKLKSTKSPEKPRRRVKLIVASPPGPKRSTKVRFNEEVKVRNIKSKRTKASLLAELMEAVGEGDEQGEEEEGDDEEGPWASEMLDESADMDSEEDDEDEEMDSDESSDAEPSKNDLFADDDEENESEAGLSTHQKRLATLSAEIQALEAENVAPKPWTMQGEATSRSRPQNALLEADLEFEHVGKVVPIVTEESVKTLEEKIKARILEGRYDDVVRKRDIEAKPFLPSRMFELKDAQSEKSLAQIYEDEYTAAASGSKPVDDRDGKLAESHKEITELWDGICHKLDALSNAHFTPKQPQAKIETVTNMASASLESALPTSLSTSTLLAPEEVYTASSSEVRARSELTPLEKKAARGRERKKRRKERGTMSSAVEAAGKGGRQPRNVKEAKEQALNGLVKNGKGVTVVGKASKNGGKGDPKSKANGLEKEERDGKKFKL</sequence>
<feature type="region of interest" description="Disordered" evidence="7">
    <location>
        <begin position="149"/>
        <end position="259"/>
    </location>
</feature>
<keyword evidence="5 8" id="KW-0687">Ribonucleoprotein</keyword>
<feature type="compositionally biased region" description="Polar residues" evidence="7">
    <location>
        <begin position="501"/>
        <end position="510"/>
    </location>
</feature>
<dbReference type="Pfam" id="PF04006">
    <property type="entry name" value="Mpp10"/>
    <property type="match status" value="1"/>
</dbReference>
<organism evidence="8 9">
    <name type="scientific">Thanatephorus cucumeris (strain AG1-IB / isolate 7/3/14)</name>
    <name type="common">Lettuce bottom rot fungus</name>
    <name type="synonym">Rhizoctonia solani</name>
    <dbReference type="NCBI Taxonomy" id="1108050"/>
    <lineage>
        <taxon>Eukaryota</taxon>
        <taxon>Fungi</taxon>
        <taxon>Dikarya</taxon>
        <taxon>Basidiomycota</taxon>
        <taxon>Agaricomycotina</taxon>
        <taxon>Agaricomycetes</taxon>
        <taxon>Cantharellales</taxon>
        <taxon>Ceratobasidiaceae</taxon>
        <taxon>Rhizoctonia</taxon>
        <taxon>Rhizoctonia solani AG-1</taxon>
    </lineage>
</organism>
<keyword evidence="9" id="KW-1185">Reference proteome</keyword>
<dbReference type="GO" id="GO:0006364">
    <property type="term" value="P:rRNA processing"/>
    <property type="evidence" value="ECO:0007669"/>
    <property type="project" value="UniProtKB-KW"/>
</dbReference>
<comment type="subcellular location">
    <subcellularLocation>
        <location evidence="1">Nucleus</location>
        <location evidence="1">Nucleolus</location>
    </subcellularLocation>
</comment>
<dbReference type="GO" id="GO:0034457">
    <property type="term" value="C:Mpp10 complex"/>
    <property type="evidence" value="ECO:0007669"/>
    <property type="project" value="InterPro"/>
</dbReference>
<feature type="compositionally biased region" description="Low complexity" evidence="7">
    <location>
        <begin position="736"/>
        <end position="749"/>
    </location>
</feature>
<evidence type="ECO:0000256" key="3">
    <source>
        <dbReference type="ARBA" id="ARBA00022552"/>
    </source>
</evidence>
<dbReference type="STRING" id="1108050.A0A0B7FDR2"/>
<gene>
    <name evidence="8" type="ORF">RSOLAG1IB_06978</name>
</gene>
<evidence type="ECO:0000256" key="4">
    <source>
        <dbReference type="ARBA" id="ARBA00023242"/>
    </source>
</evidence>
<dbReference type="EMBL" id="LN679115">
    <property type="protein sequence ID" value="CEL54328.1"/>
    <property type="molecule type" value="Genomic_DNA"/>
</dbReference>
<protein>
    <submittedName>
        <fullName evidence="8">U3 small nucleolar ribonucleoprotein protein mpp10</fullName>
    </submittedName>
</protein>
<feature type="compositionally biased region" description="Acidic residues" evidence="7">
    <location>
        <begin position="457"/>
        <end position="466"/>
    </location>
</feature>
<dbReference type="GO" id="GO:0005732">
    <property type="term" value="C:sno(s)RNA-containing ribonucleoprotein complex"/>
    <property type="evidence" value="ECO:0007669"/>
    <property type="project" value="InterPro"/>
</dbReference>
<proteinExistence type="inferred from homology"/>
<feature type="region of interest" description="Disordered" evidence="7">
    <location>
        <begin position="321"/>
        <end position="373"/>
    </location>
</feature>
<dbReference type="GO" id="GO:0032040">
    <property type="term" value="C:small-subunit processome"/>
    <property type="evidence" value="ECO:0007669"/>
    <property type="project" value="TreeGrafter"/>
</dbReference>
<dbReference type="PIRSF" id="PIRSF017300">
    <property type="entry name" value="snoRNP_Mpp10"/>
    <property type="match status" value="1"/>
</dbReference>
<dbReference type="InterPro" id="IPR012173">
    <property type="entry name" value="Mpp10"/>
</dbReference>
<feature type="region of interest" description="Disordered" evidence="7">
    <location>
        <begin position="489"/>
        <end position="510"/>
    </location>
</feature>
<accession>A0A0B7FDR2</accession>
<feature type="compositionally biased region" description="Acidic residues" evidence="7">
    <location>
        <begin position="149"/>
        <end position="204"/>
    </location>
</feature>
<keyword evidence="2" id="KW-0690">Ribosome biogenesis</keyword>
<reference evidence="8 9" key="1">
    <citation type="submission" date="2014-11" db="EMBL/GenBank/DDBJ databases">
        <authorList>
            <person name="Wibberg Daniel"/>
        </authorList>
    </citation>
    <scope>NUCLEOTIDE SEQUENCE [LARGE SCALE GENOMIC DNA]</scope>
    <source>
        <strain evidence="8">Rhizoctonia solani AG1-IB 7/3/14</strain>
    </source>
</reference>
<evidence type="ECO:0000256" key="2">
    <source>
        <dbReference type="ARBA" id="ARBA00022517"/>
    </source>
</evidence>
<feature type="region of interest" description="Disordered" evidence="7">
    <location>
        <begin position="675"/>
        <end position="778"/>
    </location>
</feature>
<feature type="region of interest" description="Disordered" evidence="7">
    <location>
        <begin position="76"/>
        <end position="108"/>
    </location>
</feature>
<feature type="compositionally biased region" description="Acidic residues" evidence="7">
    <location>
        <begin position="225"/>
        <end position="244"/>
    </location>
</feature>
<evidence type="ECO:0000256" key="7">
    <source>
        <dbReference type="SAM" id="MobiDB-lite"/>
    </source>
</evidence>
<keyword evidence="4" id="KW-0539">Nucleus</keyword>
<comment type="similarity">
    <text evidence="6">Belongs to the MPP10 family.</text>
</comment>
<feature type="region of interest" description="Disordered" evidence="7">
    <location>
        <begin position="287"/>
        <end position="307"/>
    </location>
</feature>
<keyword evidence="3" id="KW-0698">rRNA processing</keyword>